<dbReference type="InterPro" id="IPR029023">
    <property type="entry name" value="Tensin_phosphatase"/>
</dbReference>
<name>A0ABQ5RQV5_9CHLO</name>
<dbReference type="PROSITE" id="PS50056">
    <property type="entry name" value="TYR_PHOSPHATASE_2"/>
    <property type="match status" value="1"/>
</dbReference>
<dbReference type="EMBL" id="BSDZ01000004">
    <property type="protein sequence ID" value="GLI59934.1"/>
    <property type="molecule type" value="Genomic_DNA"/>
</dbReference>
<dbReference type="PROSITE" id="PS51181">
    <property type="entry name" value="PPASE_TENSIN"/>
    <property type="match status" value="1"/>
</dbReference>
<feature type="domain" description="Phosphatase tensin-type" evidence="5">
    <location>
        <begin position="14"/>
        <end position="188"/>
    </location>
</feature>
<evidence type="ECO:0000256" key="2">
    <source>
        <dbReference type="ARBA" id="ARBA00022801"/>
    </source>
</evidence>
<dbReference type="SUPFAM" id="SSF52799">
    <property type="entry name" value="(Phosphotyrosine protein) phosphatases II"/>
    <property type="match status" value="1"/>
</dbReference>
<dbReference type="Proteomes" id="UP001165090">
    <property type="component" value="Unassembled WGS sequence"/>
</dbReference>
<evidence type="ECO:0000256" key="3">
    <source>
        <dbReference type="SAM" id="MobiDB-lite"/>
    </source>
</evidence>
<dbReference type="PANTHER" id="PTHR12305:SF81">
    <property type="entry name" value="PHOSPHATIDYLINOSITOL 3,4,5-TRISPHOSPHATE 3-PHOSPHATASE AND DUAL-SPECIFICITY PROTEIN PHOSPHATASE PTEN"/>
    <property type="match status" value="1"/>
</dbReference>
<evidence type="ECO:0000259" key="4">
    <source>
        <dbReference type="PROSITE" id="PS50056"/>
    </source>
</evidence>
<feature type="region of interest" description="Disordered" evidence="3">
    <location>
        <begin position="269"/>
        <end position="350"/>
    </location>
</feature>
<dbReference type="InterPro" id="IPR029021">
    <property type="entry name" value="Prot-tyrosine_phosphatase-like"/>
</dbReference>
<dbReference type="Pfam" id="PF22785">
    <property type="entry name" value="Tc-R-P"/>
    <property type="match status" value="1"/>
</dbReference>
<dbReference type="InterPro" id="IPR051281">
    <property type="entry name" value="Dual-spec_lipid-protein_phosph"/>
</dbReference>
<sequence length="655" mass="71479">MAFILRRLISTNKRRYQQDGYDLDLSYITPRIIAMGFPCDGISSLYRNPVNDVVRLLEARHTGAYKVYNLCVERGYDPRVFKGRVMRVPMYDGQAPPLHVILEVCRDAVAWLAADPAHVVVVHCKAGKGRTGAVVCALLLAMDPELGPASLDQTLTLWAERRTRDSKGLSIPSQRRFVGYCHQLLLAARRKCYDQQSICNHSVCTAAATRPTCAQSSKPGGSCAEDAGADAGEYRAGDRERLVNGNNHNFNSHNISVRGDEASCFTAESGRRSQRQVTGDANFDSCTRTDLKSNPELQTGSCNPQHVPRSSQSRGQSSESRSQQQHNVTTQQQPSQQRPQPQSELEGRVPRSLQEALTEADVPQHPVKLLRMCFRGLPHWLLRDCTASVWWRPVGHHEAHPVCHVRVRPGGSWAGCYNPDGAVHSAGDHAGTSAGVTWALRPQPNGDSSSGRVGDSARGNGNGNVYGKGQRSRCVRELVLDLTGLPQLSPPPPPSVLPYYVSSVRSDYLKPLDAPADSTVPVSVTASTTASTVMPGARDQTLLGLGNVWKGYQQLSVVASSSTSANAQTRSYPGQGGPVVSGDVKIQMFRGSIADPPHDVFKGSVHQFSAWICSSFLDPRASSLELSCQELDKLSKRLRRRRGSPCIVLEYEALL</sequence>
<dbReference type="PROSITE" id="PS00383">
    <property type="entry name" value="TYR_PHOSPHATASE_1"/>
    <property type="match status" value="1"/>
</dbReference>
<feature type="compositionally biased region" description="Low complexity" evidence="3">
    <location>
        <begin position="309"/>
        <end position="343"/>
    </location>
</feature>
<dbReference type="InterPro" id="IPR003595">
    <property type="entry name" value="Tyr_Pase_cat"/>
</dbReference>
<reference evidence="6 7" key="1">
    <citation type="journal article" date="2023" name="IScience">
        <title>Expanded male sex-determining region conserved during the evolution of homothallism in the green alga Volvox.</title>
        <authorList>
            <person name="Yamamoto K."/>
            <person name="Matsuzaki R."/>
            <person name="Mahakham W."/>
            <person name="Heman W."/>
            <person name="Sekimoto H."/>
            <person name="Kawachi M."/>
            <person name="Minakuchi Y."/>
            <person name="Toyoda A."/>
            <person name="Nozaki H."/>
        </authorList>
    </citation>
    <scope>NUCLEOTIDE SEQUENCE [LARGE SCALE GENOMIC DNA]</scope>
    <source>
        <strain evidence="6 7">NIES-4468</strain>
    </source>
</reference>
<dbReference type="InterPro" id="IPR000387">
    <property type="entry name" value="Tyr_Pase_dom"/>
</dbReference>
<gene>
    <name evidence="6" type="ORF">VaNZ11_001982</name>
</gene>
<organism evidence="6 7">
    <name type="scientific">Volvox africanus</name>
    <dbReference type="NCBI Taxonomy" id="51714"/>
    <lineage>
        <taxon>Eukaryota</taxon>
        <taxon>Viridiplantae</taxon>
        <taxon>Chlorophyta</taxon>
        <taxon>core chlorophytes</taxon>
        <taxon>Chlorophyceae</taxon>
        <taxon>CS clade</taxon>
        <taxon>Chlamydomonadales</taxon>
        <taxon>Volvocaceae</taxon>
        <taxon>Volvox</taxon>
    </lineage>
</organism>
<dbReference type="Gene3D" id="3.90.190.10">
    <property type="entry name" value="Protein tyrosine phosphatase superfamily"/>
    <property type="match status" value="1"/>
</dbReference>
<proteinExistence type="predicted"/>
<keyword evidence="7" id="KW-1185">Reference proteome</keyword>
<dbReference type="PANTHER" id="PTHR12305">
    <property type="entry name" value="PHOSPHATASE WITH HOMOLOGY TO TENSIN"/>
    <property type="match status" value="1"/>
</dbReference>
<comment type="caution">
    <text evidence="6">The sequence shown here is derived from an EMBL/GenBank/DDBJ whole genome shotgun (WGS) entry which is preliminary data.</text>
</comment>
<accession>A0ABQ5RQV5</accession>
<evidence type="ECO:0000313" key="6">
    <source>
        <dbReference type="EMBL" id="GLI59934.1"/>
    </source>
</evidence>
<evidence type="ECO:0000313" key="7">
    <source>
        <dbReference type="Proteomes" id="UP001165090"/>
    </source>
</evidence>
<protein>
    <recommendedName>
        <fullName evidence="1">phosphatidylinositol-3,4,5-trisphosphate 3-phosphatase</fullName>
        <ecNumber evidence="1">3.1.3.67</ecNumber>
    </recommendedName>
</protein>
<keyword evidence="2" id="KW-0378">Hydrolase</keyword>
<feature type="compositionally biased region" description="Polar residues" evidence="3">
    <location>
        <begin position="275"/>
        <end position="286"/>
    </location>
</feature>
<feature type="compositionally biased region" description="Polar residues" evidence="3">
    <location>
        <begin position="295"/>
        <end position="304"/>
    </location>
</feature>
<feature type="region of interest" description="Disordered" evidence="3">
    <location>
        <begin position="436"/>
        <end position="469"/>
    </location>
</feature>
<dbReference type="SMART" id="SM00404">
    <property type="entry name" value="PTPc_motif"/>
    <property type="match status" value="1"/>
</dbReference>
<evidence type="ECO:0000256" key="1">
    <source>
        <dbReference type="ARBA" id="ARBA00013015"/>
    </source>
</evidence>
<evidence type="ECO:0000259" key="5">
    <source>
        <dbReference type="PROSITE" id="PS51181"/>
    </source>
</evidence>
<feature type="domain" description="Tyrosine specific protein phosphatases" evidence="4">
    <location>
        <begin position="99"/>
        <end position="164"/>
    </location>
</feature>
<dbReference type="EC" id="3.1.3.67" evidence="1"/>
<dbReference type="InterPro" id="IPR016130">
    <property type="entry name" value="Tyr_Pase_AS"/>
</dbReference>